<dbReference type="AlphaFoldDB" id="A0A7X4W3Y3"/>
<comment type="caution">
    <text evidence="1">The sequence shown here is derived from an EMBL/GenBank/DDBJ whole genome shotgun (WGS) entry which is preliminary data.</text>
</comment>
<keyword evidence="2" id="KW-1185">Reference proteome</keyword>
<evidence type="ECO:0000313" key="1">
    <source>
        <dbReference type="EMBL" id="NAW33869.1"/>
    </source>
</evidence>
<dbReference type="Proteomes" id="UP000487929">
    <property type="component" value="Unassembled WGS sequence"/>
</dbReference>
<name>A0A7X4W3Y3_9GAMM</name>
<evidence type="ECO:0000313" key="2">
    <source>
        <dbReference type="Proteomes" id="UP000487929"/>
    </source>
</evidence>
<sequence>MEMRFHSFSRDTPGSPFIALKVLNQGRRPVVITNLIKVVEGREYSEIISEPESQGEIISINDLEDPLSYFADLFSMENTSKILKEAEYFEKFVVENGAVQDLVVELDSGEYRLPEKLLVQDIKGRKYKVRNSLDVLNEFKSLSSAC</sequence>
<dbReference type="OrthoDB" id="9858698at2"/>
<organism evidence="1 2">
    <name type="scientific">Halomonas alimentaria</name>
    <dbReference type="NCBI Taxonomy" id="147248"/>
    <lineage>
        <taxon>Bacteria</taxon>
        <taxon>Pseudomonadati</taxon>
        <taxon>Pseudomonadota</taxon>
        <taxon>Gammaproteobacteria</taxon>
        <taxon>Oceanospirillales</taxon>
        <taxon>Halomonadaceae</taxon>
        <taxon>Halomonas</taxon>
    </lineage>
</organism>
<dbReference type="EMBL" id="WUTT01000001">
    <property type="protein sequence ID" value="NAW33869.1"/>
    <property type="molecule type" value="Genomic_DNA"/>
</dbReference>
<dbReference type="RefSeq" id="WP_161431193.1">
    <property type="nucleotide sequence ID" value="NZ_WUTT01000001.1"/>
</dbReference>
<accession>A0A7X4W3Y3</accession>
<gene>
    <name evidence="1" type="ORF">GRB96_05480</name>
</gene>
<protein>
    <submittedName>
        <fullName evidence="1">Uncharacterized protein</fullName>
    </submittedName>
</protein>
<proteinExistence type="predicted"/>
<reference evidence="1 2" key="1">
    <citation type="submission" date="2019-12" db="EMBL/GenBank/DDBJ databases">
        <title>Draft genome sequencing of Halomonas alimentaria DSM 15356.</title>
        <authorList>
            <person name="Pandiyan K."/>
            <person name="Kushwaha P."/>
            <person name="Gowdham M."/>
            <person name="Chakdar H."/>
            <person name="Singh A."/>
            <person name="Kumar M."/>
            <person name="Saxena A.K."/>
        </authorList>
    </citation>
    <scope>NUCLEOTIDE SEQUENCE [LARGE SCALE GENOMIC DNA]</scope>
    <source>
        <strain evidence="1 2">DSM 15356</strain>
    </source>
</reference>